<protein>
    <submittedName>
        <fullName evidence="7">Uncharacterized protein</fullName>
    </submittedName>
</protein>
<evidence type="ECO:0000256" key="6">
    <source>
        <dbReference type="SAM" id="Phobius"/>
    </source>
</evidence>
<feature type="transmembrane region" description="Helical" evidence="6">
    <location>
        <begin position="81"/>
        <end position="105"/>
    </location>
</feature>
<comment type="caution">
    <text evidence="7">The sequence shown here is derived from an EMBL/GenBank/DDBJ whole genome shotgun (WGS) entry which is preliminary data.</text>
</comment>
<evidence type="ECO:0000256" key="4">
    <source>
        <dbReference type="ARBA" id="ARBA00022989"/>
    </source>
</evidence>
<comment type="similarity">
    <text evidence="2">Belongs to the nematode receptor-like protein sre family.</text>
</comment>
<reference evidence="7" key="1">
    <citation type="submission" date="2022-11" db="EMBL/GenBank/DDBJ databases">
        <authorList>
            <person name="Kikuchi T."/>
        </authorList>
    </citation>
    <scope>NUCLEOTIDE SEQUENCE</scope>
    <source>
        <strain evidence="7">PS1010</strain>
    </source>
</reference>
<feature type="transmembrane region" description="Helical" evidence="6">
    <location>
        <begin position="189"/>
        <end position="210"/>
    </location>
</feature>
<feature type="transmembrane region" description="Helical" evidence="6">
    <location>
        <begin position="45"/>
        <end position="69"/>
    </location>
</feature>
<sequence length="589" mass="69245">MSTGNPSLFSVEIATREEILNQMYSTKDINAIWVFTFNSDRDTSWFEIVIIYVLLIISFIFTLIGIKCSKQSTFPHINHRCIYIFALIAWCELIISRSLVIYFQLTKNENQSHYQSLFWAAVFRYHYLFFGAQIIFCVVFERIMATCYMRDYEKNKRLWIFWLVIFLTTISSLIYSMLTIYEFIQMRFILFYGISFTFPAILILEFLYYFNKSKLNALDKNDKTVQYSLSIRYQIQENVRSIKLIRGLVITVGFFIIAVIFGECLPIIMKFDEDYLHICNIIFDTMVHINPILVVPLSFICFVDYKKAFIRNYRRQFRVTNDYQIIIIIQSFFILIANFAEVLLNEIQTIDRYIVKIGHPVHPYSDNQRIIVSVFAVVSSFMVEDILALFNLHRLVMFTKPQKIKRLYLVYIPISLSSCLVNIATMFSDIKSGYSIDLYFKNSQLGFLTIVIIYCYVKLKRYFSKNVSMSEKTKQLQRKLSISILLQLLILLFIAIVAIFLPSLIILIRPEIDSTSFYLIHSIIAVILIQWCSVLSSLLILWSIIGFIKPHNFTAPKRSSFLVDKNYQPNTNDKKLDVKVLQINTQFMS</sequence>
<feature type="transmembrane region" description="Helical" evidence="6">
    <location>
        <begin position="160"/>
        <end position="183"/>
    </location>
</feature>
<dbReference type="InterPro" id="IPR004151">
    <property type="entry name" value="7TM_GPCR_serpentine_rcpt_Sre"/>
</dbReference>
<dbReference type="EMBL" id="CANHGI010000005">
    <property type="protein sequence ID" value="CAI5452741.1"/>
    <property type="molecule type" value="Genomic_DNA"/>
</dbReference>
<dbReference type="GO" id="GO:0007606">
    <property type="term" value="P:sensory perception of chemical stimulus"/>
    <property type="evidence" value="ECO:0007669"/>
    <property type="project" value="InterPro"/>
</dbReference>
<keyword evidence="3 6" id="KW-0812">Transmembrane</keyword>
<dbReference type="GO" id="GO:0016020">
    <property type="term" value="C:membrane"/>
    <property type="evidence" value="ECO:0007669"/>
    <property type="project" value="UniProtKB-SubCell"/>
</dbReference>
<name>A0A9P1N955_9PELO</name>
<dbReference type="PANTHER" id="PTHR23128">
    <property type="entry name" value="SERPENTINE RECEPTOR, CLASS E (EPSILON)-RELATED"/>
    <property type="match status" value="1"/>
</dbReference>
<feature type="transmembrane region" description="Helical" evidence="6">
    <location>
        <begin position="275"/>
        <end position="302"/>
    </location>
</feature>
<comment type="subcellular location">
    <subcellularLocation>
        <location evidence="1">Membrane</location>
        <topology evidence="1">Multi-pass membrane protein</topology>
    </subcellularLocation>
</comment>
<feature type="transmembrane region" description="Helical" evidence="6">
    <location>
        <begin position="520"/>
        <end position="548"/>
    </location>
</feature>
<evidence type="ECO:0000256" key="5">
    <source>
        <dbReference type="ARBA" id="ARBA00023136"/>
    </source>
</evidence>
<accession>A0A9P1N955</accession>
<evidence type="ECO:0000313" key="7">
    <source>
        <dbReference type="EMBL" id="CAI5452741.1"/>
    </source>
</evidence>
<feature type="transmembrane region" description="Helical" evidence="6">
    <location>
        <begin position="248"/>
        <end position="269"/>
    </location>
</feature>
<organism evidence="7 8">
    <name type="scientific">Caenorhabditis angaria</name>
    <dbReference type="NCBI Taxonomy" id="860376"/>
    <lineage>
        <taxon>Eukaryota</taxon>
        <taxon>Metazoa</taxon>
        <taxon>Ecdysozoa</taxon>
        <taxon>Nematoda</taxon>
        <taxon>Chromadorea</taxon>
        <taxon>Rhabditida</taxon>
        <taxon>Rhabditina</taxon>
        <taxon>Rhabditomorpha</taxon>
        <taxon>Rhabditoidea</taxon>
        <taxon>Rhabditidae</taxon>
        <taxon>Peloderinae</taxon>
        <taxon>Caenorhabditis</taxon>
    </lineage>
</organism>
<dbReference type="Pfam" id="PF03125">
    <property type="entry name" value="Sre"/>
    <property type="match status" value="1"/>
</dbReference>
<dbReference type="AlphaFoldDB" id="A0A9P1N955"/>
<dbReference type="OrthoDB" id="5877270at2759"/>
<feature type="transmembrane region" description="Helical" evidence="6">
    <location>
        <begin position="117"/>
        <end position="140"/>
    </location>
</feature>
<feature type="transmembrane region" description="Helical" evidence="6">
    <location>
        <begin position="370"/>
        <end position="396"/>
    </location>
</feature>
<dbReference type="Proteomes" id="UP001152747">
    <property type="component" value="Unassembled WGS sequence"/>
</dbReference>
<evidence type="ECO:0000256" key="2">
    <source>
        <dbReference type="ARBA" id="ARBA00006803"/>
    </source>
</evidence>
<keyword evidence="5 6" id="KW-0472">Membrane</keyword>
<feature type="transmembrane region" description="Helical" evidence="6">
    <location>
        <begin position="480"/>
        <end position="508"/>
    </location>
</feature>
<feature type="transmembrane region" description="Helical" evidence="6">
    <location>
        <begin position="323"/>
        <end position="344"/>
    </location>
</feature>
<gene>
    <name evidence="7" type="ORF">CAMP_LOCUS15378</name>
</gene>
<dbReference type="PANTHER" id="PTHR23128:SF136">
    <property type="entry name" value="SERPENTINE RECEPTOR CLASS EPSILON-21"/>
    <property type="match status" value="1"/>
</dbReference>
<evidence type="ECO:0000313" key="8">
    <source>
        <dbReference type="Proteomes" id="UP001152747"/>
    </source>
</evidence>
<proteinExistence type="inferred from homology"/>
<feature type="transmembrane region" description="Helical" evidence="6">
    <location>
        <begin position="408"/>
        <end position="427"/>
    </location>
</feature>
<keyword evidence="8" id="KW-1185">Reference proteome</keyword>
<evidence type="ECO:0000256" key="1">
    <source>
        <dbReference type="ARBA" id="ARBA00004141"/>
    </source>
</evidence>
<evidence type="ECO:0000256" key="3">
    <source>
        <dbReference type="ARBA" id="ARBA00022692"/>
    </source>
</evidence>
<feature type="transmembrane region" description="Helical" evidence="6">
    <location>
        <begin position="439"/>
        <end position="459"/>
    </location>
</feature>
<keyword evidence="4 6" id="KW-1133">Transmembrane helix</keyword>